<evidence type="ECO:0000313" key="5">
    <source>
        <dbReference type="Proteomes" id="UP000248592"/>
    </source>
</evidence>
<evidence type="ECO:0000256" key="1">
    <source>
        <dbReference type="ARBA" id="ARBA00023122"/>
    </source>
</evidence>
<dbReference type="SMART" id="SM00116">
    <property type="entry name" value="CBS"/>
    <property type="match status" value="2"/>
</dbReference>
<dbReference type="PANTHER" id="PTHR43080">
    <property type="entry name" value="CBS DOMAIN-CONTAINING PROTEIN CBSX3, MITOCHONDRIAL"/>
    <property type="match status" value="1"/>
</dbReference>
<organism evidence="4 5">
    <name type="scientific">Polynucleobacter paneuropaeus</name>
    <dbReference type="NCBI Taxonomy" id="2527775"/>
    <lineage>
        <taxon>Bacteria</taxon>
        <taxon>Pseudomonadati</taxon>
        <taxon>Pseudomonadota</taxon>
        <taxon>Betaproteobacteria</taxon>
        <taxon>Burkholderiales</taxon>
        <taxon>Burkholderiaceae</taxon>
        <taxon>Polynucleobacter</taxon>
    </lineage>
</organism>
<evidence type="ECO:0000259" key="3">
    <source>
        <dbReference type="PROSITE" id="PS51371"/>
    </source>
</evidence>
<dbReference type="InterPro" id="IPR000644">
    <property type="entry name" value="CBS_dom"/>
</dbReference>
<evidence type="ECO:0000256" key="2">
    <source>
        <dbReference type="PROSITE-ProRule" id="PRU00703"/>
    </source>
</evidence>
<dbReference type="Pfam" id="PF00571">
    <property type="entry name" value="CBS"/>
    <property type="match status" value="2"/>
</dbReference>
<keyword evidence="1 2" id="KW-0129">CBS domain</keyword>
<dbReference type="InterPro" id="IPR051257">
    <property type="entry name" value="Diverse_CBS-Domain"/>
</dbReference>
<gene>
    <name evidence="4" type="ORF">Pas1_03335</name>
</gene>
<dbReference type="AlphaFoldDB" id="A0A2Z4JS87"/>
<dbReference type="PROSITE" id="PS51371">
    <property type="entry name" value="CBS"/>
    <property type="match status" value="1"/>
</dbReference>
<feature type="domain" description="CBS" evidence="3">
    <location>
        <begin position="76"/>
        <end position="131"/>
    </location>
</feature>
<dbReference type="Proteomes" id="UP000248592">
    <property type="component" value="Chromosome"/>
</dbReference>
<reference evidence="5" key="1">
    <citation type="submission" date="2018-06" db="EMBL/GenBank/DDBJ databases">
        <title>Description of a new Polynucleobacter species.</title>
        <authorList>
            <person name="Hahn M.W."/>
        </authorList>
    </citation>
    <scope>NUCLEOTIDE SEQUENCE [LARGE SCALE GENOMIC DNA]</scope>
    <source>
        <strain evidence="5">MG-25-Pas1-D2</strain>
    </source>
</reference>
<evidence type="ECO:0000313" key="4">
    <source>
        <dbReference type="EMBL" id="AWW49499.1"/>
    </source>
</evidence>
<dbReference type="InterPro" id="IPR046342">
    <property type="entry name" value="CBS_dom_sf"/>
</dbReference>
<accession>A0A2Z4JS87</accession>
<dbReference type="SUPFAM" id="SSF54631">
    <property type="entry name" value="CBS-domain pair"/>
    <property type="match status" value="1"/>
</dbReference>
<dbReference type="RefSeq" id="WP_112294485.1">
    <property type="nucleotide sequence ID" value="NZ_CBCSBS010000001.1"/>
</dbReference>
<protein>
    <submittedName>
        <fullName evidence="4">CBS domain-containing protein</fullName>
    </submittedName>
</protein>
<proteinExistence type="predicted"/>
<dbReference type="Gene3D" id="3.10.580.10">
    <property type="entry name" value="CBS-domain"/>
    <property type="match status" value="1"/>
</dbReference>
<dbReference type="PANTHER" id="PTHR43080:SF2">
    <property type="entry name" value="CBS DOMAIN-CONTAINING PROTEIN"/>
    <property type="match status" value="1"/>
</dbReference>
<dbReference type="EMBL" id="CP030085">
    <property type="protein sequence ID" value="AWW49499.1"/>
    <property type="molecule type" value="Genomic_DNA"/>
</dbReference>
<name>A0A2Z4JS87_9BURK</name>
<sequence>MPLVKNCLANKSNTLISVQSSDYVVKVLELMRYNLVRSVLVIDSEKLVGIISQGDCAIKVLLPGLSAKEVLVKDVMTANPISVGYEDDLRDCMQIMISKRIRHLPVLDEDKVRGVVSIGDVVKDTLEHRTGQIKFLERYIKEWDNSQNADK</sequence>